<dbReference type="InterPro" id="IPR018960">
    <property type="entry name" value="DUF1990"/>
</dbReference>
<protein>
    <recommendedName>
        <fullName evidence="5">DUF1990 domain-containing protein</fullName>
    </recommendedName>
</protein>
<proteinExistence type="predicted"/>
<evidence type="ECO:0000313" key="4">
    <source>
        <dbReference type="Proteomes" id="UP000028547"/>
    </source>
</evidence>
<accession>A0A084SUB4</accession>
<dbReference type="RefSeq" id="WP_043395865.1">
    <property type="nucleotide sequence ID" value="NZ_JPMI01000109.1"/>
</dbReference>
<evidence type="ECO:0000259" key="1">
    <source>
        <dbReference type="Pfam" id="PF09348"/>
    </source>
</evidence>
<reference evidence="3 4" key="1">
    <citation type="submission" date="2014-07" db="EMBL/GenBank/DDBJ databases">
        <title>Draft Genome Sequence of Gephyronic Acid Producer, Cystobacter violaceus Strain Cb vi76.</title>
        <authorList>
            <person name="Stevens D.C."/>
            <person name="Young J."/>
            <person name="Carmichael R."/>
            <person name="Tan J."/>
            <person name="Taylor R.E."/>
        </authorList>
    </citation>
    <scope>NUCLEOTIDE SEQUENCE [LARGE SCALE GENOMIC DNA]</scope>
    <source>
        <strain evidence="3 4">Cb vi76</strain>
    </source>
</reference>
<evidence type="ECO:0000259" key="2">
    <source>
        <dbReference type="Pfam" id="PF13548"/>
    </source>
</evidence>
<dbReference type="Proteomes" id="UP000028547">
    <property type="component" value="Unassembled WGS sequence"/>
</dbReference>
<evidence type="ECO:0000313" key="3">
    <source>
        <dbReference type="EMBL" id="KFA92049.1"/>
    </source>
</evidence>
<comment type="caution">
    <text evidence="3">The sequence shown here is derived from an EMBL/GenBank/DDBJ whole genome shotgun (WGS) entry which is preliminary data.</text>
</comment>
<evidence type="ECO:0008006" key="5">
    <source>
        <dbReference type="Google" id="ProtNLM"/>
    </source>
</evidence>
<dbReference type="AlphaFoldDB" id="A0A084SUB4"/>
<dbReference type="InterPro" id="IPR025196">
    <property type="entry name" value="DUF4126"/>
</dbReference>
<dbReference type="EMBL" id="JPMI01000109">
    <property type="protein sequence ID" value="KFA92049.1"/>
    <property type="molecule type" value="Genomic_DNA"/>
</dbReference>
<gene>
    <name evidence="3" type="ORF">Q664_17140</name>
</gene>
<feature type="domain" description="DUF4126" evidence="2">
    <location>
        <begin position="259"/>
        <end position="401"/>
    </location>
</feature>
<sequence>MTHVEWRFLRGWSADEVVVRLERASTLPLNFEAAEEEMTLDNGWNQVESQAIIARDRPGAPTAEDAFDKLKHALVYYGFSDPRVVYGHFDAALPMQDRPVLLELKSMGLHYLCPVRIGAIRSEQQDERTVYGFRIDTLRGHIEAGREWFLLSKDHGSGELRFHIKASWREGQFPNWWSRLGFALMGRRYQRAWHHLAHARLRELLRTGRLDRHPDAEALVHAHLKVDEKPVQFYSQKSLGRRLGGVEQESEHMRRDALLNTVGFGVLAGMRSFSAPAFLSHQLAQQPVDAPKGRVHALASERNSRVLTVLAAGELVADKLPWVPARVSPPSLVARALSGALAGAAVAAPHRKMTVGRALLGAAAAVASSFAFYELRRLMTREWGIPNVVAGLMEDAVAAALGNRLLHAIR</sequence>
<dbReference type="Pfam" id="PF09348">
    <property type="entry name" value="DUF1990"/>
    <property type="match status" value="1"/>
</dbReference>
<name>A0A084SUB4_9BACT</name>
<feature type="domain" description="DUF1990" evidence="1">
    <location>
        <begin position="39"/>
        <end position="195"/>
    </location>
</feature>
<organism evidence="3 4">
    <name type="scientific">Archangium violaceum Cb vi76</name>
    <dbReference type="NCBI Taxonomy" id="1406225"/>
    <lineage>
        <taxon>Bacteria</taxon>
        <taxon>Pseudomonadati</taxon>
        <taxon>Myxococcota</taxon>
        <taxon>Myxococcia</taxon>
        <taxon>Myxococcales</taxon>
        <taxon>Cystobacterineae</taxon>
        <taxon>Archangiaceae</taxon>
        <taxon>Archangium</taxon>
    </lineage>
</organism>
<dbReference type="Pfam" id="PF13548">
    <property type="entry name" value="DUF4126"/>
    <property type="match status" value="1"/>
</dbReference>